<feature type="transmembrane region" description="Helical" evidence="1">
    <location>
        <begin position="169"/>
        <end position="190"/>
    </location>
</feature>
<reference evidence="2" key="1">
    <citation type="submission" date="2021-10" db="EMBL/GenBank/DDBJ databases">
        <title>Streptomyces nigrumlapis sp.nov.,an antimicrobial producing actinobacterium isolated from Black Gobi rocks.</title>
        <authorList>
            <person name="Wen Y."/>
            <person name="Zhang W."/>
            <person name="Liu X.G."/>
        </authorList>
    </citation>
    <scope>NUCLEOTIDE SEQUENCE</scope>
    <source>
        <strain evidence="2">ST13-2-2</strain>
    </source>
</reference>
<feature type="transmembrane region" description="Helical" evidence="1">
    <location>
        <begin position="320"/>
        <end position="338"/>
    </location>
</feature>
<feature type="transmembrane region" description="Helical" evidence="1">
    <location>
        <begin position="484"/>
        <end position="503"/>
    </location>
</feature>
<organism evidence="2 3">
    <name type="scientific">Streptomyces halobius</name>
    <dbReference type="NCBI Taxonomy" id="2879846"/>
    <lineage>
        <taxon>Bacteria</taxon>
        <taxon>Bacillati</taxon>
        <taxon>Actinomycetota</taxon>
        <taxon>Actinomycetes</taxon>
        <taxon>Kitasatosporales</taxon>
        <taxon>Streptomycetaceae</taxon>
        <taxon>Streptomyces</taxon>
    </lineage>
</organism>
<feature type="transmembrane region" description="Helical" evidence="1">
    <location>
        <begin position="93"/>
        <end position="117"/>
    </location>
</feature>
<feature type="transmembrane region" description="Helical" evidence="1">
    <location>
        <begin position="34"/>
        <end position="54"/>
    </location>
</feature>
<name>A0ABY4M9N9_9ACTN</name>
<feature type="transmembrane region" description="Helical" evidence="1">
    <location>
        <begin position="367"/>
        <end position="385"/>
    </location>
</feature>
<keyword evidence="3" id="KW-1185">Reference proteome</keyword>
<keyword evidence="1" id="KW-0812">Transmembrane</keyword>
<sequence>MTAVTAAKVARGGGSRDLAGTGALLRLALRRDRIMIPMWVVLLGLTVVSMGSTLETLYDTPAQRAEVAASMNANGSLRAMYGPVFSDSIGGLVAWRIGGMAAVLAAVMSLLIVVRHTREEEETGRQELLSAAMVGRRAPLTAALLAALVANGALTLIITAGLANTGRPAGGSLALGLAIGGTGMLFAALAAIAAQLTESARLAKGLTGAALGLAFVLRAAGDAASQGGSPRTESGGASSPLTWVSPVGWAENLRAFADERWWVLLLFLAAIASAVCVAYTLTARRDLGMSFLPARPGPARAAASLSGVFGLAWRLQRTTLLGWALGFAFAGAVFGGVAEGVADVVGDNAQTRAIVERMGGQQVLADAFLAAIVGMLGMVAALYGAGSVLRLRGEETGDLAEPVLAGAVRRLRWAASHLVIAYLGSVVVLAVGGLALGISYGLAVEDVGGQIGPVLGAALAQIPAVWVLTSLAVLLFGVVPKASAAAWAVIGGCLVIGWVGPALKLPDWAMDLSPYGHLPKLPGAEVTATPFVWLLALAAVLLAAGLVGFRRRDIG</sequence>
<feature type="transmembrane region" description="Helical" evidence="1">
    <location>
        <begin position="138"/>
        <end position="163"/>
    </location>
</feature>
<gene>
    <name evidence="2" type="ORF">K9S39_23935</name>
</gene>
<accession>A0ABY4M9N9</accession>
<feature type="transmembrane region" description="Helical" evidence="1">
    <location>
        <begin position="531"/>
        <end position="549"/>
    </location>
</feature>
<dbReference type="Proteomes" id="UP000830115">
    <property type="component" value="Chromosome"/>
</dbReference>
<feature type="transmembrane region" description="Helical" evidence="1">
    <location>
        <begin position="261"/>
        <end position="281"/>
    </location>
</feature>
<proteinExistence type="predicted"/>
<evidence type="ECO:0000256" key="1">
    <source>
        <dbReference type="SAM" id="Phobius"/>
    </source>
</evidence>
<keyword evidence="1" id="KW-0472">Membrane</keyword>
<evidence type="ECO:0000313" key="3">
    <source>
        <dbReference type="Proteomes" id="UP000830115"/>
    </source>
</evidence>
<dbReference type="EMBL" id="CP086322">
    <property type="protein sequence ID" value="UQA94504.1"/>
    <property type="molecule type" value="Genomic_DNA"/>
</dbReference>
<feature type="transmembrane region" description="Helical" evidence="1">
    <location>
        <begin position="419"/>
        <end position="442"/>
    </location>
</feature>
<protein>
    <submittedName>
        <fullName evidence="2">ABC transporter permease</fullName>
    </submittedName>
</protein>
<dbReference type="RefSeq" id="WP_248865374.1">
    <property type="nucleotide sequence ID" value="NZ_CP086322.1"/>
</dbReference>
<evidence type="ECO:0000313" key="2">
    <source>
        <dbReference type="EMBL" id="UQA94504.1"/>
    </source>
</evidence>
<feature type="transmembrane region" description="Helical" evidence="1">
    <location>
        <begin position="454"/>
        <end position="477"/>
    </location>
</feature>
<keyword evidence="1" id="KW-1133">Transmembrane helix</keyword>